<dbReference type="GO" id="GO:0000287">
    <property type="term" value="F:magnesium ion binding"/>
    <property type="evidence" value="ECO:0007669"/>
    <property type="project" value="TreeGrafter"/>
</dbReference>
<dbReference type="PANTHER" id="PTHR43340">
    <property type="entry name" value="HYPOXANTHINE-GUANINE PHOSPHORIBOSYLTRANSFERASE"/>
    <property type="match status" value="1"/>
</dbReference>
<dbReference type="PANTHER" id="PTHR43340:SF1">
    <property type="entry name" value="HYPOXANTHINE PHOSPHORIBOSYLTRANSFERASE"/>
    <property type="match status" value="1"/>
</dbReference>
<dbReference type="SUPFAM" id="SSF53271">
    <property type="entry name" value="PRTase-like"/>
    <property type="match status" value="1"/>
</dbReference>
<dbReference type="GO" id="GO:0005829">
    <property type="term" value="C:cytosol"/>
    <property type="evidence" value="ECO:0007669"/>
    <property type="project" value="TreeGrafter"/>
</dbReference>
<dbReference type="GO" id="GO:0004422">
    <property type="term" value="F:hypoxanthine phosphoribosyltransferase activity"/>
    <property type="evidence" value="ECO:0007669"/>
    <property type="project" value="TreeGrafter"/>
</dbReference>
<reference evidence="2" key="1">
    <citation type="submission" date="2022-11" db="UniProtKB">
        <authorList>
            <consortium name="WormBaseParasite"/>
        </authorList>
    </citation>
    <scope>IDENTIFICATION</scope>
</reference>
<dbReference type="GO" id="GO:0006178">
    <property type="term" value="P:guanine salvage"/>
    <property type="evidence" value="ECO:0007669"/>
    <property type="project" value="TreeGrafter"/>
</dbReference>
<protein>
    <submittedName>
        <fullName evidence="2">Hypoxanthine phosphoribosyltransferase</fullName>
    </submittedName>
</protein>
<keyword evidence="1" id="KW-1185">Reference proteome</keyword>
<dbReference type="InterPro" id="IPR050408">
    <property type="entry name" value="HGPRT"/>
</dbReference>
<evidence type="ECO:0000313" key="1">
    <source>
        <dbReference type="Proteomes" id="UP000887566"/>
    </source>
</evidence>
<dbReference type="Proteomes" id="UP000887566">
    <property type="component" value="Unplaced"/>
</dbReference>
<organism evidence="1 2">
    <name type="scientific">Plectus sambesii</name>
    <dbReference type="NCBI Taxonomy" id="2011161"/>
    <lineage>
        <taxon>Eukaryota</taxon>
        <taxon>Metazoa</taxon>
        <taxon>Ecdysozoa</taxon>
        <taxon>Nematoda</taxon>
        <taxon>Chromadorea</taxon>
        <taxon>Plectida</taxon>
        <taxon>Plectina</taxon>
        <taxon>Plectoidea</taxon>
        <taxon>Plectidae</taxon>
        <taxon>Plectus</taxon>
    </lineage>
</organism>
<dbReference type="AlphaFoldDB" id="A0A914UQN5"/>
<dbReference type="GO" id="GO:0046100">
    <property type="term" value="P:hypoxanthine metabolic process"/>
    <property type="evidence" value="ECO:0007669"/>
    <property type="project" value="TreeGrafter"/>
</dbReference>
<evidence type="ECO:0000313" key="2">
    <source>
        <dbReference type="WBParaSite" id="PSAMB.scaffold11761size3148.g34384.t1"/>
    </source>
</evidence>
<dbReference type="Gene3D" id="3.40.50.2020">
    <property type="match status" value="1"/>
</dbReference>
<sequence>MAKKLVGSENAFISIPDDHCYPLDALTIPACYKDDLQTVMIPEGLIQDRIKQLAHQIHSKLGDQQLAVLCILKGSYRFFTYLVDQLTTVRLNGKSPMTVDF</sequence>
<accession>A0A914UQN5</accession>
<name>A0A914UQN5_9BILA</name>
<proteinExistence type="predicted"/>
<dbReference type="GO" id="GO:0032263">
    <property type="term" value="P:GMP salvage"/>
    <property type="evidence" value="ECO:0007669"/>
    <property type="project" value="TreeGrafter"/>
</dbReference>
<dbReference type="InterPro" id="IPR029057">
    <property type="entry name" value="PRTase-like"/>
</dbReference>
<dbReference type="GO" id="GO:0032264">
    <property type="term" value="P:IMP salvage"/>
    <property type="evidence" value="ECO:0007669"/>
    <property type="project" value="TreeGrafter"/>
</dbReference>
<dbReference type="WBParaSite" id="PSAMB.scaffold11761size3148.g34384.t1">
    <property type="protein sequence ID" value="PSAMB.scaffold11761size3148.g34384.t1"/>
    <property type="gene ID" value="PSAMB.scaffold11761size3148.g34384"/>
</dbReference>